<reference evidence="2 3" key="1">
    <citation type="submission" date="2013-01" db="EMBL/GenBank/DDBJ databases">
        <title>Whole genome shotgun sequence of Gordonia soli NBRC 108243.</title>
        <authorList>
            <person name="Isaki-Nakamura S."/>
            <person name="Hosoyama A."/>
            <person name="Tsuchikane K."/>
            <person name="Ando Y."/>
            <person name="Baba S."/>
            <person name="Ohji S."/>
            <person name="Hamada M."/>
            <person name="Tamura T."/>
            <person name="Yamazoe A."/>
            <person name="Yamazaki S."/>
            <person name="Fujita N."/>
        </authorList>
    </citation>
    <scope>NUCLEOTIDE SEQUENCE [LARGE SCALE GENOMIC DNA]</scope>
    <source>
        <strain evidence="2 3">NBRC 108243</strain>
    </source>
</reference>
<dbReference type="STRING" id="1223545.GS4_14_00380"/>
<dbReference type="eggNOG" id="ENOG5033888">
    <property type="taxonomic scope" value="Bacteria"/>
</dbReference>
<feature type="compositionally biased region" description="Low complexity" evidence="1">
    <location>
        <begin position="28"/>
        <end position="39"/>
    </location>
</feature>
<evidence type="ECO:0000313" key="3">
    <source>
        <dbReference type="Proteomes" id="UP000011666"/>
    </source>
</evidence>
<organism evidence="2 3">
    <name type="scientific">Gordonia soli NBRC 108243</name>
    <dbReference type="NCBI Taxonomy" id="1223545"/>
    <lineage>
        <taxon>Bacteria</taxon>
        <taxon>Bacillati</taxon>
        <taxon>Actinomycetota</taxon>
        <taxon>Actinomycetes</taxon>
        <taxon>Mycobacteriales</taxon>
        <taxon>Gordoniaceae</taxon>
        <taxon>Gordonia</taxon>
    </lineage>
</organism>
<sequence>MPIATRANLHRRSVLPDYSSFVDDERPATGGAASGPTGATRRDLLPVAQVVGSAAGSREFAIATGAAIVAGQTVVGGLRLARSGVRLALRTPVIGPFGRRVIDRLAAEGERAVVTVAPELTDRVLRVVVAVITIVIAELDITRLVREQVDLNAIATDLDVDAVLARIDLDEVILDQVDINTIIREGVDLNAVARLLDLDAIAKQIDVDGIVARVDIDAILGRVDLVSIAEDVIDGVDLTEIIRDASTSVTADVMTDVRSTGERADDAVARAIGRLLRRKESGETDG</sequence>
<dbReference type="EMBL" id="BANX01000014">
    <property type="protein sequence ID" value="GAC68208.1"/>
    <property type="molecule type" value="Genomic_DNA"/>
</dbReference>
<name>M0QI32_9ACTN</name>
<accession>M0QI32</accession>
<comment type="caution">
    <text evidence="2">The sequence shown here is derived from an EMBL/GenBank/DDBJ whole genome shotgun (WGS) entry which is preliminary data.</text>
</comment>
<dbReference type="AlphaFoldDB" id="M0QI32"/>
<keyword evidence="3" id="KW-1185">Reference proteome</keyword>
<evidence type="ECO:0000313" key="2">
    <source>
        <dbReference type="EMBL" id="GAC68208.1"/>
    </source>
</evidence>
<feature type="region of interest" description="Disordered" evidence="1">
    <location>
        <begin position="20"/>
        <end position="40"/>
    </location>
</feature>
<dbReference type="Proteomes" id="UP000011666">
    <property type="component" value="Unassembled WGS sequence"/>
</dbReference>
<gene>
    <name evidence="2" type="ORF">GS4_14_00380</name>
</gene>
<protein>
    <submittedName>
        <fullName evidence="2">Uncharacterized protein</fullName>
    </submittedName>
</protein>
<evidence type="ECO:0000256" key="1">
    <source>
        <dbReference type="SAM" id="MobiDB-lite"/>
    </source>
</evidence>
<proteinExistence type="predicted"/>